<evidence type="ECO:0000256" key="1">
    <source>
        <dbReference type="ARBA" id="ARBA00006484"/>
    </source>
</evidence>
<protein>
    <submittedName>
        <fullName evidence="4">NAD(P)-binding protein</fullName>
    </submittedName>
</protein>
<dbReference type="EMBL" id="QZAF01000025">
    <property type="protein sequence ID" value="THV76132.1"/>
    <property type="molecule type" value="Genomic_DNA"/>
</dbReference>
<proteinExistence type="inferred from homology"/>
<evidence type="ECO:0000256" key="3">
    <source>
        <dbReference type="ARBA" id="ARBA00023002"/>
    </source>
</evidence>
<dbReference type="PANTHER" id="PTHR43618:SF1">
    <property type="entry name" value="SHORT CHAIN DEHYDROGENASE_REDUCTASE"/>
    <property type="match status" value="1"/>
</dbReference>
<comment type="similarity">
    <text evidence="1">Belongs to the short-chain dehydrogenases/reductases (SDR) family.</text>
</comment>
<dbReference type="PRINTS" id="PR00081">
    <property type="entry name" value="GDHRDH"/>
</dbReference>
<comment type="caution">
    <text evidence="4">The sequence shown here is derived from an EMBL/GenBank/DDBJ whole genome shotgun (WGS) entry which is preliminary data.</text>
</comment>
<dbReference type="InterPro" id="IPR002347">
    <property type="entry name" value="SDR_fam"/>
</dbReference>
<dbReference type="InterPro" id="IPR052178">
    <property type="entry name" value="Sec_Metab_Biosynth_SDR"/>
</dbReference>
<organism evidence="4 5">
    <name type="scientific">Aureobasidium pullulans</name>
    <name type="common">Black yeast</name>
    <name type="synonym">Pullularia pullulans</name>
    <dbReference type="NCBI Taxonomy" id="5580"/>
    <lineage>
        <taxon>Eukaryota</taxon>
        <taxon>Fungi</taxon>
        <taxon>Dikarya</taxon>
        <taxon>Ascomycota</taxon>
        <taxon>Pezizomycotina</taxon>
        <taxon>Dothideomycetes</taxon>
        <taxon>Dothideomycetidae</taxon>
        <taxon>Dothideales</taxon>
        <taxon>Saccotheciaceae</taxon>
        <taxon>Aureobasidium</taxon>
    </lineage>
</organism>
<dbReference type="GO" id="GO:0016491">
    <property type="term" value="F:oxidoreductase activity"/>
    <property type="evidence" value="ECO:0007669"/>
    <property type="project" value="UniProtKB-KW"/>
</dbReference>
<keyword evidence="3" id="KW-0560">Oxidoreductase</keyword>
<sequence>MLDLPYVTNDHQCGGSSQGSYDSFSLSASSTFQKHIPHIFCSGHLRLKLTLLQSRLNSPSHFKSRRQKSGTMAETHHFHAHKLFSMDGKVAVVTGGGSGIGLMATQALAANGAKVYIVGRNVDKLKTASKEHEPDHGEIIPIGDVDVTNKDDLEKLVQEIQKKEKCIHLLVANAGVPGPKAEPDKSDAGELKDKLWKGESVQEWNDTYSTDVTSVYFTTVAFLPLLQAAIEPQGSGERFSSSVITTSSMSGIMRHAQGHFAYNTAKGATVHLTKLMSAEFMKVGVRVNSIAPGYFPSEMTAKSSDDRQKSDLPPEKVAEKGHVPQMRGGRDEEMGMAMLFLAKNTYVNGEILAVDGGVLNMLAGR</sequence>
<dbReference type="Proteomes" id="UP000304951">
    <property type="component" value="Unassembled WGS sequence"/>
</dbReference>
<evidence type="ECO:0000313" key="5">
    <source>
        <dbReference type="Proteomes" id="UP000304951"/>
    </source>
</evidence>
<gene>
    <name evidence="4" type="ORF">D6D28_01332</name>
</gene>
<keyword evidence="2" id="KW-0521">NADP</keyword>
<dbReference type="Pfam" id="PF00106">
    <property type="entry name" value="adh_short"/>
    <property type="match status" value="1"/>
</dbReference>
<accession>A0A4S8SXU9</accession>
<dbReference type="AlphaFoldDB" id="A0A4S8SXU9"/>
<name>A0A4S8SXU9_AURPU</name>
<dbReference type="SUPFAM" id="SSF51735">
    <property type="entry name" value="NAD(P)-binding Rossmann-fold domains"/>
    <property type="match status" value="1"/>
</dbReference>
<dbReference type="Gene3D" id="3.40.50.720">
    <property type="entry name" value="NAD(P)-binding Rossmann-like Domain"/>
    <property type="match status" value="1"/>
</dbReference>
<evidence type="ECO:0000313" key="4">
    <source>
        <dbReference type="EMBL" id="THV76132.1"/>
    </source>
</evidence>
<dbReference type="PANTHER" id="PTHR43618">
    <property type="entry name" value="7-ALPHA-HYDROXYSTEROID DEHYDROGENASE"/>
    <property type="match status" value="1"/>
</dbReference>
<reference evidence="4 5" key="1">
    <citation type="submission" date="2018-10" db="EMBL/GenBank/DDBJ databases">
        <title>Fifty Aureobasidium pullulans genomes reveal a recombining polyextremotolerant generalist.</title>
        <authorList>
            <person name="Gostincar C."/>
            <person name="Turk M."/>
            <person name="Zajc J."/>
            <person name="Gunde-Cimerman N."/>
        </authorList>
    </citation>
    <scope>NUCLEOTIDE SEQUENCE [LARGE SCALE GENOMIC DNA]</scope>
    <source>
        <strain evidence="4 5">EXF-11900</strain>
    </source>
</reference>
<evidence type="ECO:0000256" key="2">
    <source>
        <dbReference type="ARBA" id="ARBA00022857"/>
    </source>
</evidence>
<dbReference type="InterPro" id="IPR036291">
    <property type="entry name" value="NAD(P)-bd_dom_sf"/>
</dbReference>